<dbReference type="OrthoDB" id="9795032at2"/>
<dbReference type="STRING" id="947033.Lste_3090"/>
<evidence type="ECO:0000256" key="3">
    <source>
        <dbReference type="SAM" id="Phobius"/>
    </source>
</evidence>
<evidence type="ECO:0000313" key="6">
    <source>
        <dbReference type="Proteomes" id="UP000054926"/>
    </source>
</evidence>
<dbReference type="InterPro" id="IPR013785">
    <property type="entry name" value="Aldolase_TIM"/>
</dbReference>
<protein>
    <submittedName>
        <fullName evidence="5">Glutamate synthase</fullName>
    </submittedName>
</protein>
<keyword evidence="3" id="KW-0812">Transmembrane</keyword>
<dbReference type="PIRSF" id="PIRSF006429">
    <property type="entry name" value="GOGAT_lg_2"/>
    <property type="match status" value="1"/>
</dbReference>
<sequence length="534" mass="59525">MWQKHFYFISIALLLIVFVSSIFWASSLYFLILVIPLIIIGVADSFSKNNVLYNYPLIGHIRYVMEFISPEIRQYFLEDDKSGRPYNRQQRELIKMRAHGMPGTHPFGTEQDIKKEGFDFILHSMAEKKVPPEASRIMIGGPQCKQPYSSSRLNISAMSFGALSSQAVLAMNKGAKLGGFLQDTGEGGLTDYHLRYEADIVWEIASGYFGCRTKEGRFDDEEFRKKANQKSIKMIAIKLSQGAKPGDGGLLPGKKVTKEIAKYRDIPEGKDCQSPAIHPEFSTPRGLLEFIVRLRTLCEGKPVGFKLCIGRRSDFLGICKAMLETGILPDFITIDGAEGGTGAAPSEFSDYVGLALDEAIPFVHSSLVGCNLRQHIKILVSGKIVDGFDMVKKIALGADFCNVARPMMFAVGCIQALRCDTGHCPTGVTTQDPKRAKAIDIDTKAVHVKNYHHETIKSFLQIVGTLGVDHPDKLHPSMIWHRLGNQRAKNYTQLYDYLQPGALLSDSIPDDFARDWHQANANHYFNPIPENSKA</sequence>
<dbReference type="PANTHER" id="PTHR43819">
    <property type="entry name" value="ARCHAEAL-TYPE GLUTAMATE SYNTHASE [NADPH]"/>
    <property type="match status" value="1"/>
</dbReference>
<dbReference type="SUPFAM" id="SSF51395">
    <property type="entry name" value="FMN-linked oxidoreductases"/>
    <property type="match status" value="1"/>
</dbReference>
<comment type="similarity">
    <text evidence="1 2">Belongs to the glutamate synthase family.</text>
</comment>
<dbReference type="Pfam" id="PF01645">
    <property type="entry name" value="Glu_synthase"/>
    <property type="match status" value="1"/>
</dbReference>
<evidence type="ECO:0000256" key="1">
    <source>
        <dbReference type="ARBA" id="ARBA00009716"/>
    </source>
</evidence>
<dbReference type="Gene3D" id="3.20.20.70">
    <property type="entry name" value="Aldolase class I"/>
    <property type="match status" value="1"/>
</dbReference>
<dbReference type="InterPro" id="IPR027283">
    <property type="entry name" value="YerD"/>
</dbReference>
<proteinExistence type="inferred from homology"/>
<dbReference type="Proteomes" id="UP000054926">
    <property type="component" value="Unassembled WGS sequence"/>
</dbReference>
<accession>A0A0W0ZCX1</accession>
<keyword evidence="3" id="KW-1133">Transmembrane helix</keyword>
<dbReference type="AlphaFoldDB" id="A0A0W0ZCX1"/>
<keyword evidence="3" id="KW-0472">Membrane</keyword>
<evidence type="ECO:0000256" key="2">
    <source>
        <dbReference type="PIRNR" id="PIRNR006429"/>
    </source>
</evidence>
<comment type="caution">
    <text evidence="5">The sequence shown here is derived from an EMBL/GenBank/DDBJ whole genome shotgun (WGS) entry which is preliminary data.</text>
</comment>
<evidence type="ECO:0000259" key="4">
    <source>
        <dbReference type="Pfam" id="PF01645"/>
    </source>
</evidence>
<evidence type="ECO:0000313" key="5">
    <source>
        <dbReference type="EMBL" id="KTD66884.1"/>
    </source>
</evidence>
<dbReference type="InterPro" id="IPR002932">
    <property type="entry name" value="Glu_synthdom"/>
</dbReference>
<dbReference type="InterPro" id="IPR024188">
    <property type="entry name" value="GltB"/>
</dbReference>
<dbReference type="RefSeq" id="WP_058511935.1">
    <property type="nucleotide sequence ID" value="NZ_LNYY01000021.1"/>
</dbReference>
<dbReference type="EMBL" id="LNYY01000021">
    <property type="protein sequence ID" value="KTD66884.1"/>
    <property type="molecule type" value="Genomic_DNA"/>
</dbReference>
<feature type="transmembrane region" description="Helical" evidence="3">
    <location>
        <begin position="7"/>
        <end position="40"/>
    </location>
</feature>
<name>A0A0W0ZCX1_9GAMM</name>
<keyword evidence="6" id="KW-1185">Reference proteome</keyword>
<gene>
    <name evidence="5" type="ORF">Lste_3090</name>
</gene>
<dbReference type="PANTHER" id="PTHR43819:SF1">
    <property type="entry name" value="ARCHAEAL-TYPE GLUTAMATE SYNTHASE [NADPH]"/>
    <property type="match status" value="1"/>
</dbReference>
<dbReference type="PATRIC" id="fig|947033.5.peg.3275"/>
<feature type="domain" description="Glutamate synthase" evidence="4">
    <location>
        <begin position="150"/>
        <end position="468"/>
    </location>
</feature>
<reference evidence="5 6" key="1">
    <citation type="submission" date="2015-11" db="EMBL/GenBank/DDBJ databases">
        <title>Genomic analysis of 38 Legionella species identifies large and diverse effector repertoires.</title>
        <authorList>
            <person name="Burstein D."/>
            <person name="Amaro F."/>
            <person name="Zusman T."/>
            <person name="Lifshitz Z."/>
            <person name="Cohen O."/>
            <person name="Gilbert J.A."/>
            <person name="Pupko T."/>
            <person name="Shuman H.A."/>
            <person name="Segal G."/>
        </authorList>
    </citation>
    <scope>NUCLEOTIDE SEQUENCE [LARGE SCALE GENOMIC DNA]</scope>
    <source>
        <strain evidence="5 6">IMVS3376</strain>
    </source>
</reference>
<dbReference type="GO" id="GO:0006537">
    <property type="term" value="P:glutamate biosynthetic process"/>
    <property type="evidence" value="ECO:0007669"/>
    <property type="project" value="InterPro"/>
</dbReference>
<dbReference type="CDD" id="cd02808">
    <property type="entry name" value="GltS_FMN"/>
    <property type="match status" value="1"/>
</dbReference>
<dbReference type="PIRSF" id="PIRSF500060">
    <property type="entry name" value="UCP500060"/>
    <property type="match status" value="1"/>
</dbReference>
<dbReference type="GO" id="GO:0015930">
    <property type="term" value="F:glutamate synthase activity"/>
    <property type="evidence" value="ECO:0007669"/>
    <property type="project" value="InterPro"/>
</dbReference>
<organism evidence="5 6">
    <name type="scientific">Legionella steelei</name>
    <dbReference type="NCBI Taxonomy" id="947033"/>
    <lineage>
        <taxon>Bacteria</taxon>
        <taxon>Pseudomonadati</taxon>
        <taxon>Pseudomonadota</taxon>
        <taxon>Gammaproteobacteria</taxon>
        <taxon>Legionellales</taxon>
        <taxon>Legionellaceae</taxon>
        <taxon>Legionella</taxon>
    </lineage>
</organism>